<evidence type="ECO:0000313" key="12">
    <source>
        <dbReference type="EMBL" id="GKU75165.1"/>
    </source>
</evidence>
<evidence type="ECO:0000256" key="3">
    <source>
        <dbReference type="ARBA" id="ARBA00008900"/>
    </source>
</evidence>
<comment type="catalytic activity">
    <reaction evidence="10">
        <text>7,8-dihydroneopterin 3'-triphosphate + H2O = 6-carboxy-5,6,7,8-tetrahydropterin + triphosphate + acetaldehyde + 2 H(+)</text>
        <dbReference type="Rhea" id="RHEA:27966"/>
        <dbReference type="ChEBI" id="CHEBI:15343"/>
        <dbReference type="ChEBI" id="CHEBI:15377"/>
        <dbReference type="ChEBI" id="CHEBI:15378"/>
        <dbReference type="ChEBI" id="CHEBI:18036"/>
        <dbReference type="ChEBI" id="CHEBI:58462"/>
        <dbReference type="ChEBI" id="CHEBI:61032"/>
        <dbReference type="EC" id="4.1.2.50"/>
    </reaction>
</comment>
<dbReference type="EC" id="4.1.2.50" evidence="4"/>
<dbReference type="InterPro" id="IPR007115">
    <property type="entry name" value="6-PTP_synth/QueD"/>
</dbReference>
<dbReference type="GO" id="GO:0070497">
    <property type="term" value="F:6-carboxytetrahydropterin synthase activity"/>
    <property type="evidence" value="ECO:0007669"/>
    <property type="project" value="UniProtKB-EC"/>
</dbReference>
<reference evidence="13" key="2">
    <citation type="submission" date="2018-04" db="EMBL/GenBank/DDBJ databases">
        <title>Draft genome sequence of Mycobacterium montefiorense isolated from Japanese black salamander.</title>
        <authorList>
            <person name="Fukano H."/>
            <person name="Yoshida M."/>
            <person name="Shimizu A."/>
            <person name="Iwao H."/>
            <person name="Kurata O."/>
            <person name="Katayama Y."/>
            <person name="Omatsu T."/>
            <person name="Mizutani T."/>
            <person name="Wada S."/>
            <person name="Hoshino Y."/>
        </authorList>
    </citation>
    <scope>NUCLEOTIDE SEQUENCE [LARGE SCALE GENOMIC DNA]</scope>
    <source>
        <strain evidence="13">BS</strain>
    </source>
</reference>
<dbReference type="SUPFAM" id="SSF55620">
    <property type="entry name" value="Tetrahydrobiopterin biosynthesis enzymes-like"/>
    <property type="match status" value="1"/>
</dbReference>
<keyword evidence="6" id="KW-0479">Metal-binding</keyword>
<keyword evidence="7" id="KW-0862">Zinc</keyword>
<organism evidence="12 14">
    <name type="scientific">Mycobacterium montefiorense</name>
    <dbReference type="NCBI Taxonomy" id="154654"/>
    <lineage>
        <taxon>Bacteria</taxon>
        <taxon>Bacillati</taxon>
        <taxon>Actinomycetota</taxon>
        <taxon>Actinomycetes</taxon>
        <taxon>Mycobacteriales</taxon>
        <taxon>Mycobacteriaceae</taxon>
        <taxon>Mycobacterium</taxon>
        <taxon>Mycobacterium simiae complex</taxon>
    </lineage>
</organism>
<dbReference type="PANTHER" id="PTHR12589">
    <property type="entry name" value="PYRUVOYL TETRAHYDROBIOPTERIN SYNTHASE"/>
    <property type="match status" value="1"/>
</dbReference>
<dbReference type="InterPro" id="IPR038418">
    <property type="entry name" value="6-PTP_synth/QueD_sf"/>
</dbReference>
<dbReference type="PANTHER" id="PTHR12589:SF7">
    <property type="entry name" value="6-PYRUVOYL TETRAHYDROBIOPTERIN SYNTHASE"/>
    <property type="match status" value="1"/>
</dbReference>
<sequence>MLQSILEIDPHGGGTTTAVVESEPLIWTHAQESTFAQNAGQRPNSAIEVFKKFTFEAADYLPHVAEGHKGANLHCHTFTLIVGVKGVPDPHSGFVVDFAAIDAAVRPLINQLDRNLMNHLIENPTCENLAAWLWSRLRISGLSSLEIWDRPTSGCKMTAA</sequence>
<evidence type="ECO:0000313" key="11">
    <source>
        <dbReference type="EMBL" id="GBG39590.1"/>
    </source>
</evidence>
<evidence type="ECO:0000256" key="4">
    <source>
        <dbReference type="ARBA" id="ARBA00012982"/>
    </source>
</evidence>
<dbReference type="Proteomes" id="UP000245060">
    <property type="component" value="Unassembled WGS sequence"/>
</dbReference>
<protein>
    <recommendedName>
        <fullName evidence="5">6-carboxy-5,6,7,8-tetrahydropterin synthase</fullName>
        <ecNumber evidence="4">4.1.2.50</ecNumber>
    </recommendedName>
    <alternativeName>
        <fullName evidence="9">Queuosine biosynthesis protein QueD</fullName>
    </alternativeName>
</protein>
<dbReference type="EMBL" id="BFCH01000020">
    <property type="protein sequence ID" value="GBG39590.1"/>
    <property type="molecule type" value="Genomic_DNA"/>
</dbReference>
<evidence type="ECO:0000256" key="10">
    <source>
        <dbReference type="ARBA" id="ARBA00048807"/>
    </source>
</evidence>
<comment type="cofactor">
    <cofactor evidence="1">
        <name>Zn(2+)</name>
        <dbReference type="ChEBI" id="CHEBI:29105"/>
    </cofactor>
</comment>
<accession>A0AA37PR53</accession>
<evidence type="ECO:0000256" key="7">
    <source>
        <dbReference type="ARBA" id="ARBA00022833"/>
    </source>
</evidence>
<evidence type="ECO:0000256" key="5">
    <source>
        <dbReference type="ARBA" id="ARBA00018141"/>
    </source>
</evidence>
<name>A0AA37PR53_9MYCO</name>
<evidence type="ECO:0000256" key="2">
    <source>
        <dbReference type="ARBA" id="ARBA00005061"/>
    </source>
</evidence>
<comment type="pathway">
    <text evidence="2">Purine metabolism; 7-cyano-7-deazaguanine biosynthesis.</text>
</comment>
<dbReference type="Pfam" id="PF01242">
    <property type="entry name" value="PTPS"/>
    <property type="match status" value="1"/>
</dbReference>
<reference evidence="12" key="3">
    <citation type="journal article" date="2022" name="Microbiol. Resour. Announc.">
        <title>Draft Genome Sequences of Eight Mycobacterium montefiorense Strains Isolated from Salamanders in Captivity.</title>
        <authorList>
            <person name="Komine T."/>
            <person name="Ihara H."/>
            <person name="Fukano H."/>
            <person name="Hoshino Y."/>
            <person name="Kurata O."/>
            <person name="Wada S."/>
        </authorList>
    </citation>
    <scope>NUCLEOTIDE SEQUENCE</scope>
    <source>
        <strain evidence="12">NJB18185</strain>
    </source>
</reference>
<evidence type="ECO:0000256" key="1">
    <source>
        <dbReference type="ARBA" id="ARBA00001947"/>
    </source>
</evidence>
<dbReference type="GO" id="GO:0046872">
    <property type="term" value="F:metal ion binding"/>
    <property type="evidence" value="ECO:0007669"/>
    <property type="project" value="UniProtKB-KW"/>
</dbReference>
<evidence type="ECO:0000256" key="6">
    <source>
        <dbReference type="ARBA" id="ARBA00022723"/>
    </source>
</evidence>
<evidence type="ECO:0000256" key="8">
    <source>
        <dbReference type="ARBA" id="ARBA00023239"/>
    </source>
</evidence>
<dbReference type="Gene3D" id="3.30.479.10">
    <property type="entry name" value="6-pyruvoyl tetrahydropterin synthase/QueD"/>
    <property type="match status" value="1"/>
</dbReference>
<dbReference type="AlphaFoldDB" id="A0AA37PR53"/>
<keyword evidence="8" id="KW-0456">Lyase</keyword>
<reference evidence="11" key="1">
    <citation type="journal article" date="2018" name="Genome Announc.">
        <title>Draft Genome Sequence of Mycobacterium montefiorense Isolated from Japanese Black Salamander (Hynobius nigrescens).</title>
        <authorList>
            <person name="Fukano H."/>
            <person name="Yoshida M."/>
            <person name="Shimizu A."/>
            <person name="Iwao H."/>
            <person name="Katayama Y."/>
            <person name="Omatsu T."/>
            <person name="Mizutani T."/>
            <person name="Kurata O."/>
            <person name="Wada S."/>
            <person name="Hoshino Y."/>
        </authorList>
    </citation>
    <scope>NUCLEOTIDE SEQUENCE</scope>
    <source>
        <strain evidence="11">BS</strain>
    </source>
</reference>
<gene>
    <name evidence="11" type="ORF">MmonteBS_39620</name>
    <name evidence="12" type="ORF">NJB18185_49360</name>
</gene>
<proteinExistence type="inferred from homology"/>
<reference evidence="12" key="4">
    <citation type="submission" date="2022-04" db="EMBL/GenBank/DDBJ databases">
        <authorList>
            <person name="Komine T."/>
            <person name="Fukano H."/>
            <person name="Wada S."/>
        </authorList>
    </citation>
    <scope>NUCLEOTIDE SEQUENCE</scope>
    <source>
        <strain evidence="12">NJB18185</strain>
    </source>
</reference>
<dbReference type="RefSeq" id="WP_201263567.1">
    <property type="nucleotide sequence ID" value="NZ_BFCH01000020.1"/>
</dbReference>
<comment type="caution">
    <text evidence="12">The sequence shown here is derived from an EMBL/GenBank/DDBJ whole genome shotgun (WGS) entry which is preliminary data.</text>
</comment>
<dbReference type="EMBL" id="BQYH01000069">
    <property type="protein sequence ID" value="GKU75165.1"/>
    <property type="molecule type" value="Genomic_DNA"/>
</dbReference>
<comment type="similarity">
    <text evidence="3">Belongs to the PTPS family. QueD subfamily.</text>
</comment>
<keyword evidence="13" id="KW-1185">Reference proteome</keyword>
<evidence type="ECO:0000256" key="9">
    <source>
        <dbReference type="ARBA" id="ARBA00031449"/>
    </source>
</evidence>
<evidence type="ECO:0000313" key="14">
    <source>
        <dbReference type="Proteomes" id="UP001139505"/>
    </source>
</evidence>
<evidence type="ECO:0000313" key="13">
    <source>
        <dbReference type="Proteomes" id="UP000245060"/>
    </source>
</evidence>
<dbReference type="Proteomes" id="UP001139505">
    <property type="component" value="Unassembled WGS sequence"/>
</dbReference>